<feature type="non-terminal residue" evidence="1">
    <location>
        <position position="1"/>
    </location>
</feature>
<organism evidence="1">
    <name type="scientific">marine sediment metagenome</name>
    <dbReference type="NCBI Taxonomy" id="412755"/>
    <lineage>
        <taxon>unclassified sequences</taxon>
        <taxon>metagenomes</taxon>
        <taxon>ecological metagenomes</taxon>
    </lineage>
</organism>
<protein>
    <submittedName>
        <fullName evidence="1">Uncharacterized protein</fullName>
    </submittedName>
</protein>
<name>X1DNJ4_9ZZZZ</name>
<sequence>GALIIYLTGRDAPGTLIGSVAALQKNGFPIGVYGTELIMKPERFMKTYTFKKKTLSYIKKLGTVVASFENEPANINLLFEYFPENIPFFLDTSHKPNAPPVNKGIHHIKNYFRKR</sequence>
<gene>
    <name evidence="1" type="ORF">S01H4_62475</name>
</gene>
<evidence type="ECO:0000313" key="1">
    <source>
        <dbReference type="EMBL" id="GAH06554.1"/>
    </source>
</evidence>
<comment type="caution">
    <text evidence="1">The sequence shown here is derived from an EMBL/GenBank/DDBJ whole genome shotgun (WGS) entry which is preliminary data.</text>
</comment>
<dbReference type="AlphaFoldDB" id="X1DNJ4"/>
<accession>X1DNJ4</accession>
<dbReference type="EMBL" id="BART01037303">
    <property type="protein sequence ID" value="GAH06554.1"/>
    <property type="molecule type" value="Genomic_DNA"/>
</dbReference>
<reference evidence="1" key="1">
    <citation type="journal article" date="2014" name="Front. Microbiol.">
        <title>High frequency of phylogenetically diverse reductive dehalogenase-homologous genes in deep subseafloor sedimentary metagenomes.</title>
        <authorList>
            <person name="Kawai M."/>
            <person name="Futagami T."/>
            <person name="Toyoda A."/>
            <person name="Takaki Y."/>
            <person name="Nishi S."/>
            <person name="Hori S."/>
            <person name="Arai W."/>
            <person name="Tsubouchi T."/>
            <person name="Morono Y."/>
            <person name="Uchiyama I."/>
            <person name="Ito T."/>
            <person name="Fujiyama A."/>
            <person name="Inagaki F."/>
            <person name="Takami H."/>
        </authorList>
    </citation>
    <scope>NUCLEOTIDE SEQUENCE</scope>
    <source>
        <strain evidence="1">Expedition CK06-06</strain>
    </source>
</reference>
<proteinExistence type="predicted"/>